<feature type="transmembrane region" description="Helical" evidence="5">
    <location>
        <begin position="319"/>
        <end position="340"/>
    </location>
</feature>
<keyword evidence="3 5" id="KW-1133">Transmembrane helix</keyword>
<evidence type="ECO:0000256" key="1">
    <source>
        <dbReference type="ARBA" id="ARBA00004370"/>
    </source>
</evidence>
<evidence type="ECO:0000256" key="5">
    <source>
        <dbReference type="SAM" id="Phobius"/>
    </source>
</evidence>
<keyword evidence="8" id="KW-1185">Reference proteome</keyword>
<dbReference type="Proteomes" id="UP001148312">
    <property type="component" value="Unassembled WGS sequence"/>
</dbReference>
<proteinExistence type="predicted"/>
<dbReference type="GO" id="GO:0016020">
    <property type="term" value="C:membrane"/>
    <property type="evidence" value="ECO:0007669"/>
    <property type="project" value="UniProtKB-SubCell"/>
</dbReference>
<sequence>MSGLKEIDDKKDFGHVQGTELDESASVDTITALVAEAVLLAGDQVCLAIMAQSWSLSVLGWVPGIITMLLSGALFWTTSITMHKFIMKYPQILATANNIILIAFHVLTGAKVLNILSDHSICTALFSGLVTIMGIVMSAPRTLRHVSFMSMFSSACMGIAILLFLVFAGMEKSPLYGYNGDFPSDGPVQTYAFPLPGTTWIACMNAVLNITFLWVPQILFPTFIAEMERPQDFPKALAVLAVISGVLFIVAPSHWIPLPRTIRNSTRLWQPGVVAYKKASFGFVIVPTLIIGVIYANVTAKFIYNQILGKSRHSHSNTFIGWTVWSLIMIGIWVIAFIFSEVVPSMGDFLSLLGAAFDSFFGFLFFAVAYWQLNRGRLFADPQRTILSLVNVFVTMVGLFMLGPGLYAAVEAIIADYAGSTTPAFTCANLSI</sequence>
<dbReference type="EMBL" id="JAPWDQ010000008">
    <property type="protein sequence ID" value="KAJ5482855.1"/>
    <property type="molecule type" value="Genomic_DNA"/>
</dbReference>
<feature type="domain" description="Amino acid transporter transmembrane" evidence="6">
    <location>
        <begin position="100"/>
        <end position="408"/>
    </location>
</feature>
<evidence type="ECO:0000256" key="4">
    <source>
        <dbReference type="ARBA" id="ARBA00023136"/>
    </source>
</evidence>
<evidence type="ECO:0000313" key="8">
    <source>
        <dbReference type="Proteomes" id="UP001148312"/>
    </source>
</evidence>
<feature type="transmembrane region" description="Helical" evidence="5">
    <location>
        <begin position="276"/>
        <end position="298"/>
    </location>
</feature>
<comment type="caution">
    <text evidence="7">The sequence shown here is derived from an EMBL/GenBank/DDBJ whole genome shotgun (WGS) entry which is preliminary data.</text>
</comment>
<keyword evidence="4 5" id="KW-0472">Membrane</keyword>
<evidence type="ECO:0000256" key="3">
    <source>
        <dbReference type="ARBA" id="ARBA00022989"/>
    </source>
</evidence>
<comment type="subcellular location">
    <subcellularLocation>
        <location evidence="1">Membrane</location>
    </subcellularLocation>
</comment>
<feature type="transmembrane region" description="Helical" evidence="5">
    <location>
        <begin position="352"/>
        <end position="373"/>
    </location>
</feature>
<evidence type="ECO:0000259" key="6">
    <source>
        <dbReference type="Pfam" id="PF01490"/>
    </source>
</evidence>
<dbReference type="AlphaFoldDB" id="A0A9W9X3A5"/>
<keyword evidence="2 5" id="KW-0812">Transmembrane</keyword>
<feature type="transmembrane region" description="Helical" evidence="5">
    <location>
        <begin position="116"/>
        <end position="136"/>
    </location>
</feature>
<feature type="transmembrane region" description="Helical" evidence="5">
    <location>
        <begin position="148"/>
        <end position="170"/>
    </location>
</feature>
<feature type="transmembrane region" description="Helical" evidence="5">
    <location>
        <begin position="236"/>
        <end position="256"/>
    </location>
</feature>
<feature type="transmembrane region" description="Helical" evidence="5">
    <location>
        <begin position="58"/>
        <end position="77"/>
    </location>
</feature>
<gene>
    <name evidence="7" type="ORF">N7539_006301</name>
</gene>
<accession>A0A9W9X3A5</accession>
<evidence type="ECO:0000256" key="2">
    <source>
        <dbReference type="ARBA" id="ARBA00022692"/>
    </source>
</evidence>
<feature type="transmembrane region" description="Helical" evidence="5">
    <location>
        <begin position="385"/>
        <end position="410"/>
    </location>
</feature>
<reference evidence="7" key="2">
    <citation type="journal article" date="2023" name="IMA Fungus">
        <title>Comparative genomic study of the Penicillium genus elucidates a diverse pangenome and 15 lateral gene transfer events.</title>
        <authorList>
            <person name="Petersen C."/>
            <person name="Sorensen T."/>
            <person name="Nielsen M.R."/>
            <person name="Sondergaard T.E."/>
            <person name="Sorensen J.L."/>
            <person name="Fitzpatrick D.A."/>
            <person name="Frisvad J.C."/>
            <person name="Nielsen K.L."/>
        </authorList>
    </citation>
    <scope>NUCLEOTIDE SEQUENCE</scope>
    <source>
        <strain evidence="7">IBT 30728</strain>
    </source>
</reference>
<evidence type="ECO:0000313" key="7">
    <source>
        <dbReference type="EMBL" id="KAJ5482855.1"/>
    </source>
</evidence>
<reference evidence="7" key="1">
    <citation type="submission" date="2022-12" db="EMBL/GenBank/DDBJ databases">
        <authorList>
            <person name="Petersen C."/>
        </authorList>
    </citation>
    <scope>NUCLEOTIDE SEQUENCE</scope>
    <source>
        <strain evidence="7">IBT 30728</strain>
    </source>
</reference>
<feature type="transmembrane region" description="Helical" evidence="5">
    <location>
        <begin position="190"/>
        <end position="215"/>
    </location>
</feature>
<name>A0A9W9X3A5_9EURO</name>
<organism evidence="7 8">
    <name type="scientific">Penicillium diatomitis</name>
    <dbReference type="NCBI Taxonomy" id="2819901"/>
    <lineage>
        <taxon>Eukaryota</taxon>
        <taxon>Fungi</taxon>
        <taxon>Dikarya</taxon>
        <taxon>Ascomycota</taxon>
        <taxon>Pezizomycotina</taxon>
        <taxon>Eurotiomycetes</taxon>
        <taxon>Eurotiomycetidae</taxon>
        <taxon>Eurotiales</taxon>
        <taxon>Aspergillaceae</taxon>
        <taxon>Penicillium</taxon>
    </lineage>
</organism>
<dbReference type="Pfam" id="PF01490">
    <property type="entry name" value="Aa_trans"/>
    <property type="match status" value="1"/>
</dbReference>
<protein>
    <recommendedName>
        <fullName evidence="6">Amino acid transporter transmembrane domain-containing protein</fullName>
    </recommendedName>
</protein>
<dbReference type="InterPro" id="IPR013057">
    <property type="entry name" value="AA_transpt_TM"/>
</dbReference>
<dbReference type="GeneID" id="81626152"/>
<feature type="transmembrane region" description="Helical" evidence="5">
    <location>
        <begin position="89"/>
        <end position="110"/>
    </location>
</feature>
<dbReference type="RefSeq" id="XP_056788827.1">
    <property type="nucleotide sequence ID" value="XM_056935903.1"/>
</dbReference>